<gene>
    <name evidence="1" type="ORF">Ahy_A08g038897</name>
</gene>
<evidence type="ECO:0000313" key="2">
    <source>
        <dbReference type="Proteomes" id="UP000289738"/>
    </source>
</evidence>
<sequence>MYVEFEEIDDVDFSEPNIDWVDYNIESNEEFGGNYEVVGPTEDIEEDEIMVAGDMADVANALTGQHPSEEPYFMHTLNFDDMHAPKFFEYVNTFPTVVADGEFAVEMKYNSKEVVIASVKEYTIRRGVDYRVYESEPATFYAKCIQYETSYDWLIRVGLMKRQYCWEIRRYNGSHTCIRSTISQDHAKLDSDTICENNKTISGSNFVSSCICLLCEPASGLETVCVRGLHDGRDLKGIQNPIKANKNPTTWLVHQGPRLVPNSYLKRVAKGRPKKTRFLNEMDIHDLRGSRRCRRCGGSGKFTGGLSRSRCLCRGDAIASGSSPNS</sequence>
<protein>
    <recommendedName>
        <fullName evidence="3">Transposase MuDR plant domain-containing protein</fullName>
    </recommendedName>
</protein>
<name>A0A445BUN8_ARAHY</name>
<reference evidence="1 2" key="1">
    <citation type="submission" date="2019-01" db="EMBL/GenBank/DDBJ databases">
        <title>Sequencing of cultivated peanut Arachis hypogaea provides insights into genome evolution and oil improvement.</title>
        <authorList>
            <person name="Chen X."/>
        </authorList>
    </citation>
    <scope>NUCLEOTIDE SEQUENCE [LARGE SCALE GENOMIC DNA]</scope>
    <source>
        <strain evidence="2">cv. Fuhuasheng</strain>
        <tissue evidence="1">Leaves</tissue>
    </source>
</reference>
<keyword evidence="2" id="KW-1185">Reference proteome</keyword>
<dbReference type="AlphaFoldDB" id="A0A445BUN8"/>
<accession>A0A445BUN8</accession>
<comment type="caution">
    <text evidence="1">The sequence shown here is derived from an EMBL/GenBank/DDBJ whole genome shotgun (WGS) entry which is preliminary data.</text>
</comment>
<dbReference type="EMBL" id="SDMP01000008">
    <property type="protein sequence ID" value="RYR42420.1"/>
    <property type="molecule type" value="Genomic_DNA"/>
</dbReference>
<proteinExistence type="predicted"/>
<evidence type="ECO:0008006" key="3">
    <source>
        <dbReference type="Google" id="ProtNLM"/>
    </source>
</evidence>
<evidence type="ECO:0000313" key="1">
    <source>
        <dbReference type="EMBL" id="RYR42420.1"/>
    </source>
</evidence>
<organism evidence="1 2">
    <name type="scientific">Arachis hypogaea</name>
    <name type="common">Peanut</name>
    <dbReference type="NCBI Taxonomy" id="3818"/>
    <lineage>
        <taxon>Eukaryota</taxon>
        <taxon>Viridiplantae</taxon>
        <taxon>Streptophyta</taxon>
        <taxon>Embryophyta</taxon>
        <taxon>Tracheophyta</taxon>
        <taxon>Spermatophyta</taxon>
        <taxon>Magnoliopsida</taxon>
        <taxon>eudicotyledons</taxon>
        <taxon>Gunneridae</taxon>
        <taxon>Pentapetalae</taxon>
        <taxon>rosids</taxon>
        <taxon>fabids</taxon>
        <taxon>Fabales</taxon>
        <taxon>Fabaceae</taxon>
        <taxon>Papilionoideae</taxon>
        <taxon>50 kb inversion clade</taxon>
        <taxon>dalbergioids sensu lato</taxon>
        <taxon>Dalbergieae</taxon>
        <taxon>Pterocarpus clade</taxon>
        <taxon>Arachis</taxon>
    </lineage>
</organism>
<dbReference type="Proteomes" id="UP000289738">
    <property type="component" value="Chromosome A08"/>
</dbReference>